<gene>
    <name evidence="1" type="ORF">HH214_16320</name>
</gene>
<protein>
    <submittedName>
        <fullName evidence="1">Uncharacterized protein</fullName>
    </submittedName>
</protein>
<name>A0A7L5E1T1_9SPHI</name>
<dbReference type="AlphaFoldDB" id="A0A7L5E1T1"/>
<evidence type="ECO:0000313" key="1">
    <source>
        <dbReference type="EMBL" id="QJD97320.1"/>
    </source>
</evidence>
<organism evidence="1 2">
    <name type="scientific">Mucilaginibacter robiniae</name>
    <dbReference type="NCBI Taxonomy" id="2728022"/>
    <lineage>
        <taxon>Bacteria</taxon>
        <taxon>Pseudomonadati</taxon>
        <taxon>Bacteroidota</taxon>
        <taxon>Sphingobacteriia</taxon>
        <taxon>Sphingobacteriales</taxon>
        <taxon>Sphingobacteriaceae</taxon>
        <taxon>Mucilaginibacter</taxon>
    </lineage>
</organism>
<reference evidence="1 2" key="1">
    <citation type="submission" date="2020-04" db="EMBL/GenBank/DDBJ databases">
        <title>Genome sequencing of novel species.</title>
        <authorList>
            <person name="Heo J."/>
            <person name="Kim S.-J."/>
            <person name="Kim J.-S."/>
            <person name="Hong S.-B."/>
            <person name="Kwon S.-W."/>
        </authorList>
    </citation>
    <scope>NUCLEOTIDE SEQUENCE [LARGE SCALE GENOMIC DNA]</scope>
    <source>
        <strain evidence="1 2">F39-2</strain>
    </source>
</reference>
<keyword evidence="2" id="KW-1185">Reference proteome</keyword>
<dbReference type="RefSeq" id="WP_169609392.1">
    <property type="nucleotide sequence ID" value="NZ_CP051682.1"/>
</dbReference>
<proteinExistence type="predicted"/>
<dbReference type="Proteomes" id="UP000503278">
    <property type="component" value="Chromosome"/>
</dbReference>
<accession>A0A7L5E1T1</accession>
<sequence length="79" mass="8954">MAKPCFIPVFERTLAKRGDMVALTLAGVQQEKLSRGLYNSFRDRAYDAKDIVVHIYADHREVVPIYATTGTVETLKVIR</sequence>
<dbReference type="EMBL" id="CP051682">
    <property type="protein sequence ID" value="QJD97320.1"/>
    <property type="molecule type" value="Genomic_DNA"/>
</dbReference>
<evidence type="ECO:0000313" key="2">
    <source>
        <dbReference type="Proteomes" id="UP000503278"/>
    </source>
</evidence>
<dbReference type="KEGG" id="mrob:HH214_16320"/>